<proteinExistence type="predicted"/>
<accession>A0ABV2SSE1</accession>
<keyword evidence="2" id="KW-1185">Reference proteome</keyword>
<dbReference type="Proteomes" id="UP001549799">
    <property type="component" value="Unassembled WGS sequence"/>
</dbReference>
<name>A0ABV2SSE1_9FLAO</name>
<organism evidence="1 2">
    <name type="scientific">Sediminicola arcticus</name>
    <dbReference type="NCBI Taxonomy" id="1574308"/>
    <lineage>
        <taxon>Bacteria</taxon>
        <taxon>Pseudomonadati</taxon>
        <taxon>Bacteroidota</taxon>
        <taxon>Flavobacteriia</taxon>
        <taxon>Flavobacteriales</taxon>
        <taxon>Flavobacteriaceae</taxon>
        <taxon>Sediminicola</taxon>
    </lineage>
</organism>
<reference evidence="1 2" key="1">
    <citation type="submission" date="2024-07" db="EMBL/GenBank/DDBJ databases">
        <title>The genome sequence of type strain Sediminicola arcticus GDMCC 1.2805.</title>
        <authorList>
            <person name="Liu Y."/>
        </authorList>
    </citation>
    <scope>NUCLEOTIDE SEQUENCE [LARGE SCALE GENOMIC DNA]</scope>
    <source>
        <strain evidence="1 2">GDMCC 1.2805</strain>
    </source>
</reference>
<comment type="caution">
    <text evidence="1">The sequence shown here is derived from an EMBL/GenBank/DDBJ whole genome shotgun (WGS) entry which is preliminary data.</text>
</comment>
<evidence type="ECO:0000313" key="1">
    <source>
        <dbReference type="EMBL" id="MET6990056.1"/>
    </source>
</evidence>
<protein>
    <submittedName>
        <fullName evidence="1">Uncharacterized protein</fullName>
    </submittedName>
</protein>
<gene>
    <name evidence="1" type="ORF">ABXZ36_05295</name>
</gene>
<sequence length="46" mass="5399">MSNSIYWYTFYNSCNWLGDTKILNIVVIYTLTLEVGTGIKDKQNYD</sequence>
<evidence type="ECO:0000313" key="2">
    <source>
        <dbReference type="Proteomes" id="UP001549799"/>
    </source>
</evidence>
<dbReference type="EMBL" id="JBEXAE010000002">
    <property type="protein sequence ID" value="MET6990056.1"/>
    <property type="molecule type" value="Genomic_DNA"/>
</dbReference>